<proteinExistence type="predicted"/>
<dbReference type="InterPro" id="IPR004919">
    <property type="entry name" value="GmrSD_N"/>
</dbReference>
<dbReference type="PANTHER" id="PTHR35149:SF2">
    <property type="entry name" value="DUF262 DOMAIN-CONTAINING PROTEIN"/>
    <property type="match status" value="1"/>
</dbReference>
<dbReference type="RefSeq" id="WP_005378653.1">
    <property type="nucleotide sequence ID" value="NZ_AEDR01000058.1"/>
</dbReference>
<organism evidence="3 4">
    <name type="scientific">Veillonella atypica ACS-049-V-Sch6</name>
    <dbReference type="NCBI Taxonomy" id="866776"/>
    <lineage>
        <taxon>Bacteria</taxon>
        <taxon>Bacillati</taxon>
        <taxon>Bacillota</taxon>
        <taxon>Negativicutes</taxon>
        <taxon>Veillonellales</taxon>
        <taxon>Veillonellaceae</taxon>
        <taxon>Veillonella</taxon>
    </lineage>
</organism>
<evidence type="ECO:0008006" key="5">
    <source>
        <dbReference type="Google" id="ProtNLM"/>
    </source>
</evidence>
<dbReference type="eggNOG" id="COG1479">
    <property type="taxonomic scope" value="Bacteria"/>
</dbReference>
<dbReference type="Pfam" id="PF03235">
    <property type="entry name" value="GmrSD_N"/>
    <property type="match status" value="1"/>
</dbReference>
<dbReference type="InterPro" id="IPR011089">
    <property type="entry name" value="GmrSD_C"/>
</dbReference>
<comment type="caution">
    <text evidence="3">The sequence shown here is derived from an EMBL/GenBank/DDBJ whole genome shotgun (WGS) entry which is preliminary data.</text>
</comment>
<feature type="domain" description="GmrSD restriction endonucleases C-terminal" evidence="2">
    <location>
        <begin position="433"/>
        <end position="573"/>
    </location>
</feature>
<gene>
    <name evidence="3" type="ORF">HMPREF9321_1202</name>
</gene>
<name>E1L8C0_9FIRM</name>
<reference evidence="3 4" key="1">
    <citation type="submission" date="2010-08" db="EMBL/GenBank/DDBJ databases">
        <authorList>
            <person name="Durkin A.S."/>
            <person name="Madupu R."/>
            <person name="Torralba M."/>
            <person name="Gillis M."/>
            <person name="Methe B."/>
            <person name="Sutton G."/>
            <person name="Nelson K.E."/>
        </authorList>
    </citation>
    <scope>NUCLEOTIDE SEQUENCE [LARGE SCALE GENOMIC DNA]</scope>
    <source>
        <strain evidence="3 4">ACS-049-V-Sch6</strain>
    </source>
</reference>
<feature type="domain" description="GmrSD restriction endonucleases N-terminal" evidence="1">
    <location>
        <begin position="9"/>
        <end position="231"/>
    </location>
</feature>
<dbReference type="AlphaFoldDB" id="E1L8C0"/>
<dbReference type="PANTHER" id="PTHR35149">
    <property type="entry name" value="SLL5132 PROTEIN"/>
    <property type="match status" value="1"/>
</dbReference>
<protein>
    <recommendedName>
        <fullName evidence="5">DUF262 domain-containing protein</fullName>
    </recommendedName>
</protein>
<sequence length="587" mass="68773">MKALDYELTKFLSTEAQFSVPIYQRKYSWKKENCLKLLDDIIKVANDDGRPCHFIGSVLYLAKDSSMHASAVKEYLVIDGQQRLTTISILLLALGDYTALKFKNNLEEYKKAATNLDKISRKYLLNEDESGDLYYKVKLNKEDSYAWKKLINNREKPDDIDKSKIFDNYKVILEEFCKQNVDPQVIYNGIKKLRLVDICILPEDNAQLVFETVNSTGLPLSVADKIRNFLLMTVNSDKQESLYNNYWHPMEIELDMQFGDTTQFEKFINYYMTSVLQKTLTGDYYDIFKNYYYKYKSEKITTLNSSSSVIVTEELVKEIYKYSKYYKVWLDASETGDKIQRALYDVRRTGQLKITSVILKLLADRDNNLITDEDLLVILRIIESYWMRRTICALPTNTAGPVCISMLKSLYETNKVESFKKNLEELTWPQRVPDNREIKETLKTLKIYSLNSTRTKMLLDKIENSIGKEHVNTNEYTIEHIMPQNLSKAWKQNLGSEYKQVHEKYLHTIGNLTLTGYNSEYQNKCFVDKLDCKDKQGNNIGYRHTPIKISHSLIKYNQWGEKEILARTNQLVNKLIEIWEYPISKDE</sequence>
<dbReference type="Pfam" id="PF07510">
    <property type="entry name" value="GmrSD_C"/>
    <property type="match status" value="1"/>
</dbReference>
<accession>E1L8C0</accession>
<evidence type="ECO:0000313" key="3">
    <source>
        <dbReference type="EMBL" id="EFL55445.1"/>
    </source>
</evidence>
<dbReference type="Proteomes" id="UP000004211">
    <property type="component" value="Unassembled WGS sequence"/>
</dbReference>
<dbReference type="EMBL" id="AEDR01000058">
    <property type="protein sequence ID" value="EFL55445.1"/>
    <property type="molecule type" value="Genomic_DNA"/>
</dbReference>
<evidence type="ECO:0000313" key="4">
    <source>
        <dbReference type="Proteomes" id="UP000004211"/>
    </source>
</evidence>
<evidence type="ECO:0000259" key="1">
    <source>
        <dbReference type="Pfam" id="PF03235"/>
    </source>
</evidence>
<evidence type="ECO:0000259" key="2">
    <source>
        <dbReference type="Pfam" id="PF07510"/>
    </source>
</evidence>